<feature type="transmembrane region" description="Helical" evidence="2">
    <location>
        <begin position="28"/>
        <end position="48"/>
    </location>
</feature>
<evidence type="ECO:0000313" key="3">
    <source>
        <dbReference type="EMBL" id="ORJ63753.1"/>
    </source>
</evidence>
<evidence type="ECO:0000313" key="4">
    <source>
        <dbReference type="Proteomes" id="UP000193040"/>
    </source>
</evidence>
<dbReference type="STRING" id="1784.VC42_06640"/>
<accession>A0A1X0YF85</accession>
<keyword evidence="2" id="KW-1133">Transmembrane helix</keyword>
<comment type="caution">
    <text evidence="3">The sequence shown here is derived from an EMBL/GenBank/DDBJ whole genome shotgun (WGS) entry which is preliminary data.</text>
</comment>
<feature type="compositionally biased region" description="Low complexity" evidence="1">
    <location>
        <begin position="62"/>
        <end position="71"/>
    </location>
</feature>
<proteinExistence type="predicted"/>
<dbReference type="RefSeq" id="WP_084948375.1">
    <property type="nucleotide sequence ID" value="NZ_MZZM01000006.1"/>
</dbReference>
<dbReference type="Proteomes" id="UP000193040">
    <property type="component" value="Unassembled WGS sequence"/>
</dbReference>
<dbReference type="AlphaFoldDB" id="A0A1X0YF85"/>
<keyword evidence="2" id="KW-0472">Membrane</keyword>
<name>A0A1X0YF85_MYCSI</name>
<evidence type="ECO:0000256" key="2">
    <source>
        <dbReference type="SAM" id="Phobius"/>
    </source>
</evidence>
<feature type="region of interest" description="Disordered" evidence="1">
    <location>
        <begin position="52"/>
        <end position="78"/>
    </location>
</feature>
<organism evidence="3 4">
    <name type="scientific">Mycobacterium simiae</name>
    <name type="common">Mycobacterium habana</name>
    <dbReference type="NCBI Taxonomy" id="1784"/>
    <lineage>
        <taxon>Bacteria</taxon>
        <taxon>Bacillati</taxon>
        <taxon>Actinomycetota</taxon>
        <taxon>Actinomycetes</taxon>
        <taxon>Mycobacteriales</taxon>
        <taxon>Mycobacteriaceae</taxon>
        <taxon>Mycobacterium</taxon>
        <taxon>Mycobacterium simiae complex</taxon>
    </lineage>
</organism>
<reference evidence="3 4" key="1">
    <citation type="submission" date="2017-03" db="EMBL/GenBank/DDBJ databases">
        <title>Genomic insights into Mycobacterium simiae human colonization.</title>
        <authorList>
            <person name="Steffani J.L."/>
            <person name="Brunck M.E."/>
            <person name="Cruz E."/>
            <person name="Montiel R."/>
            <person name="Barona F."/>
        </authorList>
    </citation>
    <scope>NUCLEOTIDE SEQUENCE [LARGE SCALE GENOMIC DNA]</scope>
    <source>
        <strain evidence="3 4">MsiGto</strain>
    </source>
</reference>
<gene>
    <name evidence="3" type="ORF">B5M45_04185</name>
</gene>
<keyword evidence="4" id="KW-1185">Reference proteome</keyword>
<dbReference type="EMBL" id="MZZM01000006">
    <property type="protein sequence ID" value="ORJ63753.1"/>
    <property type="molecule type" value="Genomic_DNA"/>
</dbReference>
<keyword evidence="2" id="KW-0812">Transmembrane</keyword>
<sequence>MKSTAKAVVQRMRQARAALVRVELTWTAIQFLATAGSIGAVAGLALWARRRQRHTGQPQPDAAAAEATATGRRTEHAT</sequence>
<protein>
    <submittedName>
        <fullName evidence="3">Uncharacterized protein</fullName>
    </submittedName>
</protein>
<evidence type="ECO:0000256" key="1">
    <source>
        <dbReference type="SAM" id="MobiDB-lite"/>
    </source>
</evidence>